<dbReference type="InterPro" id="IPR050784">
    <property type="entry name" value="IAP"/>
</dbReference>
<keyword evidence="10" id="KW-1185">Reference proteome</keyword>
<accession>A0A195CZT4</accession>
<name>A0A195CZT4_9HYME</name>
<dbReference type="FunFam" id="1.10.1170.10:FF:000002">
    <property type="entry name" value="Baculoviral IAP repeat containing 7"/>
    <property type="match status" value="1"/>
</dbReference>
<feature type="domain" description="RING-type" evidence="8">
    <location>
        <begin position="303"/>
        <end position="338"/>
    </location>
</feature>
<keyword evidence="4 6" id="KW-0863">Zinc-finger</keyword>
<protein>
    <submittedName>
        <fullName evidence="9">Apoptosis inhibitor IAP</fullName>
    </submittedName>
</protein>
<keyword evidence="5" id="KW-0862">Zinc</keyword>
<dbReference type="GO" id="GO:0043027">
    <property type="term" value="F:cysteine-type endopeptidase inhibitor activity involved in apoptotic process"/>
    <property type="evidence" value="ECO:0007669"/>
    <property type="project" value="TreeGrafter"/>
</dbReference>
<evidence type="ECO:0000256" key="5">
    <source>
        <dbReference type="ARBA" id="ARBA00022833"/>
    </source>
</evidence>
<dbReference type="GO" id="GO:0031398">
    <property type="term" value="P:positive regulation of protein ubiquitination"/>
    <property type="evidence" value="ECO:0007669"/>
    <property type="project" value="TreeGrafter"/>
</dbReference>
<dbReference type="GO" id="GO:0005737">
    <property type="term" value="C:cytoplasm"/>
    <property type="evidence" value="ECO:0007669"/>
    <property type="project" value="TreeGrafter"/>
</dbReference>
<dbReference type="PROSITE" id="PS01282">
    <property type="entry name" value="BIR_REPEAT_1"/>
    <property type="match status" value="1"/>
</dbReference>
<dbReference type="InterPro" id="IPR001370">
    <property type="entry name" value="BIR_rpt"/>
</dbReference>
<evidence type="ECO:0000256" key="6">
    <source>
        <dbReference type="PROSITE-ProRule" id="PRU00175"/>
    </source>
</evidence>
<evidence type="ECO:0000256" key="4">
    <source>
        <dbReference type="ARBA" id="ARBA00022771"/>
    </source>
</evidence>
<dbReference type="Pfam" id="PF13920">
    <property type="entry name" value="zf-C3HC4_3"/>
    <property type="match status" value="1"/>
</dbReference>
<evidence type="ECO:0000256" key="3">
    <source>
        <dbReference type="ARBA" id="ARBA00022723"/>
    </source>
</evidence>
<keyword evidence="2" id="KW-0053">Apoptosis</keyword>
<dbReference type="GO" id="GO:0061630">
    <property type="term" value="F:ubiquitin protein ligase activity"/>
    <property type="evidence" value="ECO:0007669"/>
    <property type="project" value="TreeGrafter"/>
</dbReference>
<evidence type="ECO:0000256" key="7">
    <source>
        <dbReference type="SAM" id="MobiDB-lite"/>
    </source>
</evidence>
<feature type="compositionally biased region" description="Polar residues" evidence="7">
    <location>
        <begin position="257"/>
        <end position="274"/>
    </location>
</feature>
<keyword evidence="3" id="KW-0479">Metal-binding</keyword>
<feature type="region of interest" description="Disordered" evidence="7">
    <location>
        <begin position="255"/>
        <end position="291"/>
    </location>
</feature>
<dbReference type="GO" id="GO:0006915">
    <property type="term" value="P:apoptotic process"/>
    <property type="evidence" value="ECO:0007669"/>
    <property type="project" value="UniProtKB-KW"/>
</dbReference>
<dbReference type="PROSITE" id="PS50143">
    <property type="entry name" value="BIR_REPEAT_2"/>
    <property type="match status" value="2"/>
</dbReference>
<dbReference type="GO" id="GO:0005634">
    <property type="term" value="C:nucleus"/>
    <property type="evidence" value="ECO:0007669"/>
    <property type="project" value="TreeGrafter"/>
</dbReference>
<dbReference type="GO" id="GO:0008270">
    <property type="term" value="F:zinc ion binding"/>
    <property type="evidence" value="ECO:0007669"/>
    <property type="project" value="UniProtKB-KW"/>
</dbReference>
<dbReference type="PANTHER" id="PTHR10044:SF139">
    <property type="entry name" value="DEATH-ASSOCIATED INHIBITOR OF APOPTOSIS 2"/>
    <property type="match status" value="1"/>
</dbReference>
<dbReference type="Pfam" id="PF00653">
    <property type="entry name" value="BIR"/>
    <property type="match status" value="2"/>
</dbReference>
<dbReference type="GO" id="GO:0051726">
    <property type="term" value="P:regulation of cell cycle"/>
    <property type="evidence" value="ECO:0007669"/>
    <property type="project" value="TreeGrafter"/>
</dbReference>
<evidence type="ECO:0000313" key="9">
    <source>
        <dbReference type="EMBL" id="KYN06122.1"/>
    </source>
</evidence>
<evidence type="ECO:0000256" key="1">
    <source>
        <dbReference type="ARBA" id="ARBA00006672"/>
    </source>
</evidence>
<evidence type="ECO:0000259" key="8">
    <source>
        <dbReference type="PROSITE" id="PS50089"/>
    </source>
</evidence>
<dbReference type="STRING" id="456900.A0A195CZT4"/>
<organism evidence="9 10">
    <name type="scientific">Cyphomyrmex costatus</name>
    <dbReference type="NCBI Taxonomy" id="456900"/>
    <lineage>
        <taxon>Eukaryota</taxon>
        <taxon>Metazoa</taxon>
        <taxon>Ecdysozoa</taxon>
        <taxon>Arthropoda</taxon>
        <taxon>Hexapoda</taxon>
        <taxon>Insecta</taxon>
        <taxon>Pterygota</taxon>
        <taxon>Neoptera</taxon>
        <taxon>Endopterygota</taxon>
        <taxon>Hymenoptera</taxon>
        <taxon>Apocrita</taxon>
        <taxon>Aculeata</taxon>
        <taxon>Formicoidea</taxon>
        <taxon>Formicidae</taxon>
        <taxon>Myrmicinae</taxon>
        <taxon>Cyphomyrmex</taxon>
    </lineage>
</organism>
<dbReference type="EMBL" id="KQ977041">
    <property type="protein sequence ID" value="KYN06122.1"/>
    <property type="molecule type" value="Genomic_DNA"/>
</dbReference>
<dbReference type="SMART" id="SM00238">
    <property type="entry name" value="BIR"/>
    <property type="match status" value="2"/>
</dbReference>
<dbReference type="SUPFAM" id="SSF57924">
    <property type="entry name" value="Inhibitor of apoptosis (IAP) repeat"/>
    <property type="match status" value="2"/>
</dbReference>
<evidence type="ECO:0000313" key="10">
    <source>
        <dbReference type="Proteomes" id="UP000078542"/>
    </source>
</evidence>
<dbReference type="Gene3D" id="1.10.1170.10">
    <property type="entry name" value="Inhibitor Of Apoptosis Protein (2mihbC-IAP-1), Chain A"/>
    <property type="match status" value="2"/>
</dbReference>
<dbReference type="PROSITE" id="PS50089">
    <property type="entry name" value="ZF_RING_2"/>
    <property type="match status" value="1"/>
</dbReference>
<proteinExistence type="inferred from homology"/>
<dbReference type="PANTHER" id="PTHR10044">
    <property type="entry name" value="INHIBITOR OF APOPTOSIS"/>
    <property type="match status" value="1"/>
</dbReference>
<evidence type="ECO:0000256" key="2">
    <source>
        <dbReference type="ARBA" id="ARBA00022703"/>
    </source>
</evidence>
<sequence length="350" mass="39958">MKLIIKISSLSLDYRFEVVRLKSFFNWPHAWKKSKEFAAAGFYYTGDSDIVKCFECGKELWKWKAEDNPMADHKRYSRNCWFVYNIPCGNVPIDTDPSTIPAFLPKGVDECGIYDCTNIPKFDSNCKEVSYRLKELMSNPQYPEYSEYSARLASYDKWPKALSQSKEELAIAGFYYSGSGDETLCYYCGGGLMDWEPFDDPWIEHAKWFDKCLYLLVMKGKEFVHNTAKKTHIETITSAVDKLLEKLEEDSNEIIGNGNTQNSVNSEETNTEASIVSGKDSTEQKSVQIQSDKPHNKDYATLCKICFNRELQVAFIPCGHVLACVECANNMQVCGVCRKDIDIAVQVHFT</sequence>
<dbReference type="InterPro" id="IPR001841">
    <property type="entry name" value="Znf_RING"/>
</dbReference>
<reference evidence="9 10" key="1">
    <citation type="submission" date="2016-03" db="EMBL/GenBank/DDBJ databases">
        <title>Cyphomyrmex costatus WGS genome.</title>
        <authorList>
            <person name="Nygaard S."/>
            <person name="Hu H."/>
            <person name="Boomsma J."/>
            <person name="Zhang G."/>
        </authorList>
    </citation>
    <scope>NUCLEOTIDE SEQUENCE [LARGE SCALE GENOMIC DNA]</scope>
    <source>
        <strain evidence="9">MS0001</strain>
        <tissue evidence="9">Whole body</tissue>
    </source>
</reference>
<dbReference type="Proteomes" id="UP000078542">
    <property type="component" value="Unassembled WGS sequence"/>
</dbReference>
<dbReference type="FunFam" id="1.10.1170.10:FF:000003">
    <property type="entry name" value="E3 ubiquitin-protein ligase XIAP"/>
    <property type="match status" value="1"/>
</dbReference>
<dbReference type="Gene3D" id="3.30.40.10">
    <property type="entry name" value="Zinc/RING finger domain, C3HC4 (zinc finger)"/>
    <property type="match status" value="1"/>
</dbReference>
<comment type="similarity">
    <text evidence="1">Belongs to the IAP family.</text>
</comment>
<dbReference type="InterPro" id="IPR013083">
    <property type="entry name" value="Znf_RING/FYVE/PHD"/>
</dbReference>
<dbReference type="GO" id="GO:0043066">
    <property type="term" value="P:negative regulation of apoptotic process"/>
    <property type="evidence" value="ECO:0007669"/>
    <property type="project" value="TreeGrafter"/>
</dbReference>
<dbReference type="CDD" id="cd00022">
    <property type="entry name" value="BIR"/>
    <property type="match status" value="2"/>
</dbReference>
<dbReference type="AlphaFoldDB" id="A0A195CZT4"/>
<gene>
    <name evidence="9" type="ORF">ALC62_02882</name>
</gene>